<evidence type="ECO:0008006" key="3">
    <source>
        <dbReference type="Google" id="ProtNLM"/>
    </source>
</evidence>
<name>A0A3R7IKQ3_9ACTN</name>
<reference evidence="1 2" key="1">
    <citation type="journal article" date="2014" name="Genome Announc.">
        <title>Draft Genome Sequence of Streptomyces fradiae ATCC 19609, a Strain Highly Sensitive to Antibiotics.</title>
        <authorList>
            <person name="Bekker O.B."/>
            <person name="Klimina K.M."/>
            <person name="Vatlin A.A."/>
            <person name="Zakharevich N.V."/>
            <person name="Kasianov A.S."/>
            <person name="Danilenko V.N."/>
        </authorList>
    </citation>
    <scope>NUCLEOTIDE SEQUENCE [LARGE SCALE GENOMIC DNA]</scope>
    <source>
        <strain evidence="1 2">ATCC 19609</strain>
    </source>
</reference>
<evidence type="ECO:0000313" key="1">
    <source>
        <dbReference type="EMBL" id="RKM91028.1"/>
    </source>
</evidence>
<gene>
    <name evidence="1" type="ORF">SFRA_029940</name>
</gene>
<dbReference type="EMBL" id="JNAD02000019">
    <property type="protein sequence ID" value="RKM91028.1"/>
    <property type="molecule type" value="Genomic_DNA"/>
</dbReference>
<dbReference type="Proteomes" id="UP000028058">
    <property type="component" value="Unassembled WGS sequence"/>
</dbReference>
<evidence type="ECO:0000313" key="2">
    <source>
        <dbReference type="Proteomes" id="UP000028058"/>
    </source>
</evidence>
<keyword evidence="2" id="KW-1185">Reference proteome</keyword>
<dbReference type="AlphaFoldDB" id="A0A3R7IKQ3"/>
<accession>A0A3R7IKQ3</accession>
<proteinExistence type="predicted"/>
<protein>
    <recommendedName>
        <fullName evidence="3">GIY-YIG nuclease family protein</fullName>
    </recommendedName>
</protein>
<sequence length="104" mass="11692">MVHDGYQALKWGIANIDQRLTQHVSQGWQVAARWNFELTGDAWALERQIKAWVRGQGVPRALTADQMKYGGHTETAYLTDISLALIQAYVVSLTDRNPEPPQTA</sequence>
<comment type="caution">
    <text evidence="1">The sequence shown here is derived from an EMBL/GenBank/DDBJ whole genome shotgun (WGS) entry which is preliminary data.</text>
</comment>
<organism evidence="1 2">
    <name type="scientific">Streptomyces xinghaiensis</name>
    <dbReference type="NCBI Taxonomy" id="1038928"/>
    <lineage>
        <taxon>Bacteria</taxon>
        <taxon>Bacillati</taxon>
        <taxon>Actinomycetota</taxon>
        <taxon>Actinomycetes</taxon>
        <taxon>Kitasatosporales</taxon>
        <taxon>Streptomycetaceae</taxon>
        <taxon>Streptomyces</taxon>
    </lineage>
</organism>